<proteinExistence type="predicted"/>
<reference evidence="2 3" key="1">
    <citation type="submission" date="2018-11" db="EMBL/GenBank/DDBJ databases">
        <authorList>
            <consortium name="Pathogen Informatics"/>
        </authorList>
    </citation>
    <scope>NUCLEOTIDE SEQUENCE [LARGE SCALE GENOMIC DNA]</scope>
</reference>
<dbReference type="EMBL" id="UYYB01131314">
    <property type="protein sequence ID" value="VDM84591.1"/>
    <property type="molecule type" value="Genomic_DNA"/>
</dbReference>
<keyword evidence="3" id="KW-1185">Reference proteome</keyword>
<dbReference type="OrthoDB" id="5862640at2759"/>
<evidence type="ECO:0000256" key="1">
    <source>
        <dbReference type="SAM" id="Phobius"/>
    </source>
</evidence>
<evidence type="ECO:0000313" key="3">
    <source>
        <dbReference type="Proteomes" id="UP000270094"/>
    </source>
</evidence>
<evidence type="ECO:0000313" key="2">
    <source>
        <dbReference type="EMBL" id="VDM84591.1"/>
    </source>
</evidence>
<protein>
    <recommendedName>
        <fullName evidence="4">G-protein coupled receptors family 1 profile domain-containing protein</fullName>
    </recommendedName>
</protein>
<feature type="transmembrane region" description="Helical" evidence="1">
    <location>
        <begin position="16"/>
        <end position="35"/>
    </location>
</feature>
<feature type="transmembrane region" description="Helical" evidence="1">
    <location>
        <begin position="104"/>
        <end position="125"/>
    </location>
</feature>
<sequence>MGDLTVMQGPTTFMCILYVVLGTLSIICNCLNLFIWSSHRELRRKYIYLMALDAGELVNGISYVLVGMGRGLALLNGYLSEPLTVRKCFVEKYWPHSLILGTELPSFGIILISCERLCAVLRPAAYKRIFMGKFKSALLTTVPLAGVVS</sequence>
<name>A0A3P7JFY6_STRVU</name>
<accession>A0A3P7JFY6</accession>
<evidence type="ECO:0008006" key="4">
    <source>
        <dbReference type="Google" id="ProtNLM"/>
    </source>
</evidence>
<keyword evidence="1" id="KW-0812">Transmembrane</keyword>
<keyword evidence="1" id="KW-1133">Transmembrane helix</keyword>
<dbReference type="AlphaFoldDB" id="A0A3P7JFY6"/>
<gene>
    <name evidence="2" type="ORF">SVUK_LOCUS19589</name>
</gene>
<dbReference type="Gene3D" id="1.20.1070.10">
    <property type="entry name" value="Rhodopsin 7-helix transmembrane proteins"/>
    <property type="match status" value="1"/>
</dbReference>
<organism evidence="2 3">
    <name type="scientific">Strongylus vulgaris</name>
    <name type="common">Blood worm</name>
    <dbReference type="NCBI Taxonomy" id="40348"/>
    <lineage>
        <taxon>Eukaryota</taxon>
        <taxon>Metazoa</taxon>
        <taxon>Ecdysozoa</taxon>
        <taxon>Nematoda</taxon>
        <taxon>Chromadorea</taxon>
        <taxon>Rhabditida</taxon>
        <taxon>Rhabditina</taxon>
        <taxon>Rhabditomorpha</taxon>
        <taxon>Strongyloidea</taxon>
        <taxon>Strongylidae</taxon>
        <taxon>Strongylus</taxon>
    </lineage>
</organism>
<keyword evidence="1" id="KW-0472">Membrane</keyword>
<dbReference type="Proteomes" id="UP000270094">
    <property type="component" value="Unassembled WGS sequence"/>
</dbReference>